<feature type="transmembrane region" description="Helical" evidence="8">
    <location>
        <begin position="56"/>
        <end position="74"/>
    </location>
</feature>
<comment type="similarity">
    <text evidence="2 7">Belongs to the cytochrome c oxidase subunit 3 family.</text>
</comment>
<keyword evidence="10" id="KW-0560">Oxidoreductase</keyword>
<dbReference type="EC" id="1.9.3.1" evidence="10"/>
<keyword evidence="5 8" id="KW-1133">Transmembrane helix</keyword>
<evidence type="ECO:0000259" key="9">
    <source>
        <dbReference type="PROSITE" id="PS50253"/>
    </source>
</evidence>
<name>A0A6J4RK42_9BACT</name>
<evidence type="ECO:0000256" key="7">
    <source>
        <dbReference type="RuleBase" id="RU003376"/>
    </source>
</evidence>
<sequence>MDMATVSEQQRKRLHPHKFSLWVGMASILMMFAGFTSAYLVKRNDSNWLEFSLPPVFVYSTAAILLSSLTLYLAARSFKARNMTRYRVLISVTAGLGVLFVILQAMGFRYLQDHGVKLIGSGSNPSGSFLGVITGVHMLHVAGGVIVLMVLFLRAFNSRSKNYSSVPIDVASTYWHFVDAIWIYLFIFFNIVSAG</sequence>
<dbReference type="PANTHER" id="PTHR11403:SF2">
    <property type="entry name" value="CYTOCHROME BO(3) UBIQUINOL OXIDASE SUBUNIT 3"/>
    <property type="match status" value="1"/>
</dbReference>
<organism evidence="10">
    <name type="scientific">uncultured Segetibacter sp</name>
    <dbReference type="NCBI Taxonomy" id="481133"/>
    <lineage>
        <taxon>Bacteria</taxon>
        <taxon>Pseudomonadati</taxon>
        <taxon>Bacteroidota</taxon>
        <taxon>Chitinophagia</taxon>
        <taxon>Chitinophagales</taxon>
        <taxon>Chitinophagaceae</taxon>
        <taxon>Segetibacter</taxon>
        <taxon>environmental samples</taxon>
    </lineage>
</organism>
<dbReference type="PROSITE" id="PS50253">
    <property type="entry name" value="COX3"/>
    <property type="match status" value="1"/>
</dbReference>
<keyword evidence="3" id="KW-1003">Cell membrane</keyword>
<evidence type="ECO:0000256" key="8">
    <source>
        <dbReference type="SAM" id="Phobius"/>
    </source>
</evidence>
<dbReference type="Gene3D" id="1.20.120.80">
    <property type="entry name" value="Cytochrome c oxidase, subunit III, four-helix bundle"/>
    <property type="match status" value="1"/>
</dbReference>
<dbReference type="GO" id="GO:0005886">
    <property type="term" value="C:plasma membrane"/>
    <property type="evidence" value="ECO:0007669"/>
    <property type="project" value="UniProtKB-SubCell"/>
</dbReference>
<reference evidence="10" key="1">
    <citation type="submission" date="2020-02" db="EMBL/GenBank/DDBJ databases">
        <authorList>
            <person name="Meier V. D."/>
        </authorList>
    </citation>
    <scope>NUCLEOTIDE SEQUENCE</scope>
    <source>
        <strain evidence="10">AVDCRST_MAG96</strain>
    </source>
</reference>
<accession>A0A6J4RK42</accession>
<dbReference type="InterPro" id="IPR013833">
    <property type="entry name" value="Cyt_c_oxidase_su3_a-hlx"/>
</dbReference>
<feature type="domain" description="Heme-copper oxidase subunit III family profile" evidence="9">
    <location>
        <begin position="1"/>
        <end position="194"/>
    </location>
</feature>
<evidence type="ECO:0000256" key="2">
    <source>
        <dbReference type="ARBA" id="ARBA00010581"/>
    </source>
</evidence>
<gene>
    <name evidence="10" type="ORF">AVDCRST_MAG96-412</name>
</gene>
<dbReference type="InterPro" id="IPR000298">
    <property type="entry name" value="Cyt_c_oxidase-like_su3"/>
</dbReference>
<dbReference type="GO" id="GO:0004129">
    <property type="term" value="F:cytochrome-c oxidase activity"/>
    <property type="evidence" value="ECO:0007669"/>
    <property type="project" value="InterPro"/>
</dbReference>
<feature type="transmembrane region" description="Helical" evidence="8">
    <location>
        <begin position="174"/>
        <end position="192"/>
    </location>
</feature>
<dbReference type="SUPFAM" id="SSF81452">
    <property type="entry name" value="Cytochrome c oxidase subunit III-like"/>
    <property type="match status" value="1"/>
</dbReference>
<evidence type="ECO:0000256" key="4">
    <source>
        <dbReference type="ARBA" id="ARBA00022692"/>
    </source>
</evidence>
<feature type="transmembrane region" description="Helical" evidence="8">
    <location>
        <begin position="128"/>
        <end position="153"/>
    </location>
</feature>
<dbReference type="AlphaFoldDB" id="A0A6J4RK42"/>
<dbReference type="GO" id="GO:0016491">
    <property type="term" value="F:oxidoreductase activity"/>
    <property type="evidence" value="ECO:0007669"/>
    <property type="project" value="UniProtKB-KW"/>
</dbReference>
<evidence type="ECO:0000256" key="5">
    <source>
        <dbReference type="ARBA" id="ARBA00022989"/>
    </source>
</evidence>
<feature type="transmembrane region" description="Helical" evidence="8">
    <location>
        <begin position="86"/>
        <end position="108"/>
    </location>
</feature>
<protein>
    <submittedName>
        <fullName evidence="10">Cytochrome c oxidase polypeptide III</fullName>
        <ecNumber evidence="10">1.9.3.1</ecNumber>
    </submittedName>
</protein>
<dbReference type="InterPro" id="IPR035973">
    <property type="entry name" value="Cyt_c_oxidase_su3-like_sf"/>
</dbReference>
<keyword evidence="6 8" id="KW-0472">Membrane</keyword>
<evidence type="ECO:0000256" key="3">
    <source>
        <dbReference type="ARBA" id="ARBA00022475"/>
    </source>
</evidence>
<dbReference type="InterPro" id="IPR024791">
    <property type="entry name" value="Cyt_c/ubiquinol_Oxase_su3"/>
</dbReference>
<dbReference type="GO" id="GO:0019646">
    <property type="term" value="P:aerobic electron transport chain"/>
    <property type="evidence" value="ECO:0007669"/>
    <property type="project" value="InterPro"/>
</dbReference>
<dbReference type="EMBL" id="CADCVN010000155">
    <property type="protein sequence ID" value="CAA9471061.1"/>
    <property type="molecule type" value="Genomic_DNA"/>
</dbReference>
<evidence type="ECO:0000256" key="1">
    <source>
        <dbReference type="ARBA" id="ARBA00004651"/>
    </source>
</evidence>
<evidence type="ECO:0000256" key="6">
    <source>
        <dbReference type="ARBA" id="ARBA00023136"/>
    </source>
</evidence>
<dbReference type="PANTHER" id="PTHR11403">
    <property type="entry name" value="CYTOCHROME C OXIDASE SUBUNIT III"/>
    <property type="match status" value="1"/>
</dbReference>
<proteinExistence type="inferred from homology"/>
<keyword evidence="4 7" id="KW-0812">Transmembrane</keyword>
<comment type="subcellular location">
    <subcellularLocation>
        <location evidence="1 7">Cell membrane</location>
        <topology evidence="1 7">Multi-pass membrane protein</topology>
    </subcellularLocation>
</comment>
<evidence type="ECO:0000313" key="10">
    <source>
        <dbReference type="EMBL" id="CAA9471061.1"/>
    </source>
</evidence>
<dbReference type="Pfam" id="PF00510">
    <property type="entry name" value="COX3"/>
    <property type="match status" value="1"/>
</dbReference>
<feature type="transmembrane region" description="Helical" evidence="8">
    <location>
        <begin position="21"/>
        <end position="41"/>
    </location>
</feature>